<evidence type="ECO:0000256" key="6">
    <source>
        <dbReference type="ARBA" id="ARBA00023136"/>
    </source>
</evidence>
<dbReference type="GO" id="GO:0005886">
    <property type="term" value="C:plasma membrane"/>
    <property type="evidence" value="ECO:0007669"/>
    <property type="project" value="UniProtKB-SubCell"/>
</dbReference>
<sequence>MQEPLVVIVRATITFFVIFLYARLIGKQQIGNFTMFDYINGITIGSIAATLATDLNMSAFIHWLALTVFLVLTILLQLVGLKSRLLSKVQDAEPVVLMEKGKILEKNLQKVRITKDELMVQLRTKNIFSPDEVEAALLEPDGSVSILLHSDYQYVQKKDLNVSSQRTKLTTEVLIEGELIEQNLRQRNIDYEWLLGQLKAKGIHRLEDVSYAAILPNDTLYVDLYDDQLDDEMNISDYPGPY</sequence>
<dbReference type="PANTHER" id="PTHR34582:SF7">
    <property type="entry name" value="UPF0702 TRANSMEMBRANE PROTEIN YDFS"/>
    <property type="match status" value="1"/>
</dbReference>
<evidence type="ECO:0000256" key="5">
    <source>
        <dbReference type="ARBA" id="ARBA00022989"/>
    </source>
</evidence>
<dbReference type="AlphaFoldDB" id="A0A1G8J4J3"/>
<dbReference type="EMBL" id="FNEN01000001">
    <property type="protein sequence ID" value="SDI26154.1"/>
    <property type="molecule type" value="Genomic_DNA"/>
</dbReference>
<keyword evidence="3" id="KW-1003">Cell membrane</keyword>
<keyword evidence="10" id="KW-1185">Reference proteome</keyword>
<feature type="transmembrane region" description="Helical" evidence="7">
    <location>
        <begin position="6"/>
        <end position="24"/>
    </location>
</feature>
<dbReference type="InterPro" id="IPR007353">
    <property type="entry name" value="DUF421"/>
</dbReference>
<evidence type="ECO:0000256" key="4">
    <source>
        <dbReference type="ARBA" id="ARBA00022692"/>
    </source>
</evidence>
<feature type="transmembrane region" description="Helical" evidence="7">
    <location>
        <begin position="59"/>
        <end position="81"/>
    </location>
</feature>
<dbReference type="PANTHER" id="PTHR34582">
    <property type="entry name" value="UPF0702 TRANSMEMBRANE PROTEIN YCAP"/>
    <property type="match status" value="1"/>
</dbReference>
<name>A0A1G8J4J3_9BACI</name>
<proteinExistence type="inferred from homology"/>
<comment type="subcellular location">
    <subcellularLocation>
        <location evidence="1">Cell membrane</location>
        <topology evidence="1">Multi-pass membrane protein</topology>
    </subcellularLocation>
</comment>
<evidence type="ECO:0000256" key="1">
    <source>
        <dbReference type="ARBA" id="ARBA00004651"/>
    </source>
</evidence>
<evidence type="ECO:0000313" key="9">
    <source>
        <dbReference type="EMBL" id="SDI26154.1"/>
    </source>
</evidence>
<dbReference type="Pfam" id="PF04239">
    <property type="entry name" value="DUF421"/>
    <property type="match status" value="1"/>
</dbReference>
<evidence type="ECO:0000259" key="8">
    <source>
        <dbReference type="Pfam" id="PF04239"/>
    </source>
</evidence>
<dbReference type="Gene3D" id="3.30.240.20">
    <property type="entry name" value="bsu07140 like domains"/>
    <property type="match status" value="2"/>
</dbReference>
<organism evidence="9 10">
    <name type="scientific">Natribacillus halophilus</name>
    <dbReference type="NCBI Taxonomy" id="549003"/>
    <lineage>
        <taxon>Bacteria</taxon>
        <taxon>Bacillati</taxon>
        <taxon>Bacillota</taxon>
        <taxon>Bacilli</taxon>
        <taxon>Bacillales</taxon>
        <taxon>Bacillaceae</taxon>
        <taxon>Natribacillus</taxon>
    </lineage>
</organism>
<keyword evidence="6 7" id="KW-0472">Membrane</keyword>
<dbReference type="InterPro" id="IPR023090">
    <property type="entry name" value="UPF0702_alpha/beta_dom_sf"/>
</dbReference>
<keyword evidence="5 7" id="KW-1133">Transmembrane helix</keyword>
<feature type="domain" description="YetF C-terminal" evidence="8">
    <location>
        <begin position="82"/>
        <end position="213"/>
    </location>
</feature>
<evidence type="ECO:0000256" key="7">
    <source>
        <dbReference type="SAM" id="Phobius"/>
    </source>
</evidence>
<dbReference type="Proteomes" id="UP000198853">
    <property type="component" value="Unassembled WGS sequence"/>
</dbReference>
<accession>A0A1G8J4J3</accession>
<protein>
    <submittedName>
        <fullName evidence="9">Uncharacterized membrane protein YcaP, DUF421 family</fullName>
    </submittedName>
</protein>
<gene>
    <name evidence="9" type="ORF">SAMN04488123_10116</name>
</gene>
<reference evidence="9 10" key="1">
    <citation type="submission" date="2016-10" db="EMBL/GenBank/DDBJ databases">
        <authorList>
            <person name="de Groot N.N."/>
        </authorList>
    </citation>
    <scope>NUCLEOTIDE SEQUENCE [LARGE SCALE GENOMIC DNA]</scope>
    <source>
        <strain evidence="9 10">DSM 21771</strain>
    </source>
</reference>
<evidence type="ECO:0000313" key="10">
    <source>
        <dbReference type="Proteomes" id="UP000198853"/>
    </source>
</evidence>
<evidence type="ECO:0000256" key="3">
    <source>
        <dbReference type="ARBA" id="ARBA00022475"/>
    </source>
</evidence>
<comment type="similarity">
    <text evidence="2">Belongs to the UPF0702 family.</text>
</comment>
<keyword evidence="4 7" id="KW-0812">Transmembrane</keyword>
<evidence type="ECO:0000256" key="2">
    <source>
        <dbReference type="ARBA" id="ARBA00006448"/>
    </source>
</evidence>